<dbReference type="InterPro" id="IPR051415">
    <property type="entry name" value="LAAT-1"/>
</dbReference>
<reference evidence="7 8" key="1">
    <citation type="submission" date="2019-07" db="EMBL/GenBank/DDBJ databases">
        <title>Venturia inaequalis Genome Resource.</title>
        <authorList>
            <person name="Lichtner F.J."/>
        </authorList>
    </citation>
    <scope>NUCLEOTIDE SEQUENCE [LARGE SCALE GENOMIC DNA]</scope>
    <source>
        <strain evidence="7 8">DMI_063113</strain>
    </source>
</reference>
<evidence type="ECO:0000313" key="7">
    <source>
        <dbReference type="EMBL" id="KAE9981044.1"/>
    </source>
</evidence>
<feature type="compositionally biased region" description="Basic and acidic residues" evidence="5">
    <location>
        <begin position="328"/>
        <end position="345"/>
    </location>
</feature>
<evidence type="ECO:0008006" key="9">
    <source>
        <dbReference type="Google" id="ProtNLM"/>
    </source>
</evidence>
<keyword evidence="8" id="KW-1185">Reference proteome</keyword>
<feature type="transmembrane region" description="Helical" evidence="6">
    <location>
        <begin position="45"/>
        <end position="64"/>
    </location>
</feature>
<dbReference type="Proteomes" id="UP000490939">
    <property type="component" value="Unassembled WGS sequence"/>
</dbReference>
<dbReference type="Gene3D" id="1.20.1280.290">
    <property type="match status" value="1"/>
</dbReference>
<dbReference type="PANTHER" id="PTHR16201">
    <property type="entry name" value="SEVEN TRANSMEMBRANE PROTEIN 1-RELATED"/>
    <property type="match status" value="1"/>
</dbReference>
<dbReference type="EMBL" id="WNWR01000372">
    <property type="protein sequence ID" value="KAE9981044.1"/>
    <property type="molecule type" value="Genomic_DNA"/>
</dbReference>
<evidence type="ECO:0000256" key="1">
    <source>
        <dbReference type="ARBA" id="ARBA00004141"/>
    </source>
</evidence>
<evidence type="ECO:0000256" key="4">
    <source>
        <dbReference type="ARBA" id="ARBA00023136"/>
    </source>
</evidence>
<evidence type="ECO:0000256" key="3">
    <source>
        <dbReference type="ARBA" id="ARBA00022989"/>
    </source>
</evidence>
<feature type="region of interest" description="Disordered" evidence="5">
    <location>
        <begin position="305"/>
        <end position="345"/>
    </location>
</feature>
<organism evidence="7 8">
    <name type="scientific">Venturia inaequalis</name>
    <name type="common">Apple scab fungus</name>
    <dbReference type="NCBI Taxonomy" id="5025"/>
    <lineage>
        <taxon>Eukaryota</taxon>
        <taxon>Fungi</taxon>
        <taxon>Dikarya</taxon>
        <taxon>Ascomycota</taxon>
        <taxon>Pezizomycotina</taxon>
        <taxon>Dothideomycetes</taxon>
        <taxon>Pleosporomycetidae</taxon>
        <taxon>Venturiales</taxon>
        <taxon>Venturiaceae</taxon>
        <taxon>Venturia</taxon>
    </lineage>
</organism>
<keyword evidence="2 6" id="KW-0812">Transmembrane</keyword>
<feature type="transmembrane region" description="Helical" evidence="6">
    <location>
        <begin position="12"/>
        <end position="33"/>
    </location>
</feature>
<comment type="caution">
    <text evidence="7">The sequence shown here is derived from an EMBL/GenBank/DDBJ whole genome shotgun (WGS) entry which is preliminary data.</text>
</comment>
<evidence type="ECO:0000313" key="8">
    <source>
        <dbReference type="Proteomes" id="UP000490939"/>
    </source>
</evidence>
<evidence type="ECO:0000256" key="2">
    <source>
        <dbReference type="ARBA" id="ARBA00022692"/>
    </source>
</evidence>
<dbReference type="PANTHER" id="PTHR16201:SF37">
    <property type="entry name" value="PQ-LOOP REPEAT-CONTAINING PROTEIN"/>
    <property type="match status" value="1"/>
</dbReference>
<dbReference type="Pfam" id="PF04193">
    <property type="entry name" value="PQ-loop"/>
    <property type="match status" value="1"/>
</dbReference>
<dbReference type="SMART" id="SM00679">
    <property type="entry name" value="CTNS"/>
    <property type="match status" value="1"/>
</dbReference>
<feature type="transmembrane region" description="Helical" evidence="6">
    <location>
        <begin position="199"/>
        <end position="220"/>
    </location>
</feature>
<feature type="transmembrane region" description="Helical" evidence="6">
    <location>
        <begin position="134"/>
        <end position="156"/>
    </location>
</feature>
<gene>
    <name evidence="7" type="ORF">EG327_006361</name>
</gene>
<accession>A0A8H3V245</accession>
<proteinExistence type="predicted"/>
<keyword evidence="4 6" id="KW-0472">Membrane</keyword>
<evidence type="ECO:0000256" key="6">
    <source>
        <dbReference type="SAM" id="Phobius"/>
    </source>
</evidence>
<name>A0A8H3V245_VENIN</name>
<dbReference type="AlphaFoldDB" id="A0A8H3V245"/>
<feature type="transmembrane region" description="Helical" evidence="6">
    <location>
        <begin position="168"/>
        <end position="187"/>
    </location>
</feature>
<feature type="transmembrane region" description="Helical" evidence="6">
    <location>
        <begin position="106"/>
        <end position="128"/>
    </location>
</feature>
<protein>
    <recommendedName>
        <fullName evidence="9">PQ loop repeat protein</fullName>
    </recommendedName>
</protein>
<sequence>MAPQPSSPPPKVATVLGAIGTLFVQPLIIPQIYKNWRRHSTEGVPGWMVFSWAIAMVPFGAYVTIQNLNTAIKVQPQLFCSLCLICWGQTLYYAKRYKPWQAALTILSTGASFASIQLILVFTLRIPYAKGINWPITTLGITGAILINLGLIAPFLDAYKRDWRIIGVSFRFLSIDFAGAVFSLLSLCFQDTLDKEAAASYITVMVLETGICIIQCSWIVRKWGTLREARRRGKSFDEFVGDGGEVAVSVEEKEVGRCVERRRGPRDWSFAGVFAALNRRHGEGVGESDTEKGVDVNRAKKLVTTASATSSDESLVCQRPDPVYTPDDPPRRNSGRCEERDGSQS</sequence>
<dbReference type="InterPro" id="IPR006603">
    <property type="entry name" value="PQ-loop_rpt"/>
</dbReference>
<evidence type="ECO:0000256" key="5">
    <source>
        <dbReference type="SAM" id="MobiDB-lite"/>
    </source>
</evidence>
<keyword evidence="3 6" id="KW-1133">Transmembrane helix</keyword>
<dbReference type="GO" id="GO:0016020">
    <property type="term" value="C:membrane"/>
    <property type="evidence" value="ECO:0007669"/>
    <property type="project" value="UniProtKB-SubCell"/>
</dbReference>
<comment type="subcellular location">
    <subcellularLocation>
        <location evidence="1">Membrane</location>
        <topology evidence="1">Multi-pass membrane protein</topology>
    </subcellularLocation>
</comment>